<dbReference type="InterPro" id="IPR020846">
    <property type="entry name" value="MFS_dom"/>
</dbReference>
<feature type="transmembrane region" description="Helical" evidence="5">
    <location>
        <begin position="181"/>
        <end position="200"/>
    </location>
</feature>
<dbReference type="Gene3D" id="1.20.1720.10">
    <property type="entry name" value="Multidrug resistance protein D"/>
    <property type="match status" value="1"/>
</dbReference>
<dbReference type="Pfam" id="PF07690">
    <property type="entry name" value="MFS_1"/>
    <property type="match status" value="1"/>
</dbReference>
<feature type="transmembrane region" description="Helical" evidence="5">
    <location>
        <begin position="376"/>
        <end position="399"/>
    </location>
</feature>
<evidence type="ECO:0000313" key="7">
    <source>
        <dbReference type="EMBL" id="MDR6595832.1"/>
    </source>
</evidence>
<dbReference type="EMBL" id="JAVDSG010000001">
    <property type="protein sequence ID" value="MDR6595832.1"/>
    <property type="molecule type" value="Genomic_DNA"/>
</dbReference>
<name>A0ABU1PYW9_9PSEU</name>
<evidence type="ECO:0000313" key="8">
    <source>
        <dbReference type="Proteomes" id="UP001268819"/>
    </source>
</evidence>
<feature type="transmembrane region" description="Helical" evidence="5">
    <location>
        <begin position="420"/>
        <end position="441"/>
    </location>
</feature>
<dbReference type="CDD" id="cd17321">
    <property type="entry name" value="MFS_MMR_MDR_like"/>
    <property type="match status" value="1"/>
</dbReference>
<feature type="transmembrane region" description="Helical" evidence="5">
    <location>
        <begin position="345"/>
        <end position="364"/>
    </location>
</feature>
<proteinExistence type="predicted"/>
<feature type="domain" description="Major facilitator superfamily (MFS) profile" evidence="6">
    <location>
        <begin position="22"/>
        <end position="471"/>
    </location>
</feature>
<dbReference type="PROSITE" id="PS50850">
    <property type="entry name" value="MFS"/>
    <property type="match status" value="1"/>
</dbReference>
<feature type="transmembrane region" description="Helical" evidence="5">
    <location>
        <begin position="212"/>
        <end position="232"/>
    </location>
</feature>
<evidence type="ECO:0000256" key="3">
    <source>
        <dbReference type="ARBA" id="ARBA00022989"/>
    </source>
</evidence>
<feature type="transmembrane region" description="Helical" evidence="5">
    <location>
        <begin position="20"/>
        <end position="44"/>
    </location>
</feature>
<comment type="subcellular location">
    <subcellularLocation>
        <location evidence="1">Cell membrane</location>
        <topology evidence="1">Multi-pass membrane protein</topology>
    </subcellularLocation>
</comment>
<feature type="transmembrane region" description="Helical" evidence="5">
    <location>
        <begin position="56"/>
        <end position="76"/>
    </location>
</feature>
<dbReference type="PANTHER" id="PTHR42718:SF39">
    <property type="entry name" value="ACTINORHODIN TRANSPORTER-RELATED"/>
    <property type="match status" value="1"/>
</dbReference>
<keyword evidence="3 5" id="KW-1133">Transmembrane helix</keyword>
<accession>A0ABU1PYW9</accession>
<dbReference type="Proteomes" id="UP001268819">
    <property type="component" value="Unassembled WGS sequence"/>
</dbReference>
<dbReference type="PANTHER" id="PTHR42718">
    <property type="entry name" value="MAJOR FACILITATOR SUPERFAMILY MULTIDRUG TRANSPORTER MFSC"/>
    <property type="match status" value="1"/>
</dbReference>
<evidence type="ECO:0000256" key="5">
    <source>
        <dbReference type="SAM" id="Phobius"/>
    </source>
</evidence>
<dbReference type="Gene3D" id="1.20.1250.20">
    <property type="entry name" value="MFS general substrate transporter like domains"/>
    <property type="match status" value="1"/>
</dbReference>
<comment type="caution">
    <text evidence="7">The sequence shown here is derived from an EMBL/GenBank/DDBJ whole genome shotgun (WGS) entry which is preliminary data.</text>
</comment>
<evidence type="ECO:0000256" key="1">
    <source>
        <dbReference type="ARBA" id="ARBA00004651"/>
    </source>
</evidence>
<feature type="transmembrane region" description="Helical" evidence="5">
    <location>
        <begin position="146"/>
        <end position="169"/>
    </location>
</feature>
<gene>
    <name evidence="7" type="ORF">J2S66_004216</name>
</gene>
<dbReference type="InterPro" id="IPR036259">
    <property type="entry name" value="MFS_trans_sf"/>
</dbReference>
<evidence type="ECO:0000256" key="4">
    <source>
        <dbReference type="ARBA" id="ARBA00023136"/>
    </source>
</evidence>
<sequence>MTSTTEPGAGTARLSSRRMWAILGLVLLADAIDVIDGTITNIAAPTIARELNGGESLIKWVGPAYMLAMGVLLLIGGRLGDKFGQRKLFLIGMGGFTLASAVIGFSPDPGLLIAARVAQGAFGALLIPQGMAIMTKAFDREMLAKAFGLFGPVLGISSVGGPVLAGFIINADLFGLSWRPIFLANIFLGIIGMIIAVRILPRDDDADRSTVVDGWGSGLLSVAMFGLLYGLIEGSTNGWHALSVIAVVVGLLFFGAFAYRQRTAEHPLIKPSLLKNRGFTSGMVVGLVAFAASTGLFFVLSLFIQEGLHASPRDASLGLVPLTVGLIGASFAAMGGLVTKLGRKLVFIGLGVSIVGCGWVLALVKFSGTDLSLWALAPAFVVIGVGTGLCFTTIPTVALGDAKPDEAGSASGSLGSIQQLASAIGSAAVTSVFFMAATSGFAHAMEVTLIVVLAATALSLPFVVLMPRKAPSEPSE</sequence>
<feature type="transmembrane region" description="Helical" evidence="5">
    <location>
        <begin position="316"/>
        <end position="338"/>
    </location>
</feature>
<keyword evidence="8" id="KW-1185">Reference proteome</keyword>
<feature type="transmembrane region" description="Helical" evidence="5">
    <location>
        <begin position="113"/>
        <end position="134"/>
    </location>
</feature>
<organism evidence="7 8">
    <name type="scientific">Saccharothrix longispora</name>
    <dbReference type="NCBI Taxonomy" id="33920"/>
    <lineage>
        <taxon>Bacteria</taxon>
        <taxon>Bacillati</taxon>
        <taxon>Actinomycetota</taxon>
        <taxon>Actinomycetes</taxon>
        <taxon>Pseudonocardiales</taxon>
        <taxon>Pseudonocardiaceae</taxon>
        <taxon>Saccharothrix</taxon>
    </lineage>
</organism>
<keyword evidence="4 5" id="KW-0472">Membrane</keyword>
<feature type="transmembrane region" description="Helical" evidence="5">
    <location>
        <begin position="279"/>
        <end position="304"/>
    </location>
</feature>
<feature type="transmembrane region" description="Helical" evidence="5">
    <location>
        <begin position="88"/>
        <end position="107"/>
    </location>
</feature>
<dbReference type="InterPro" id="IPR011701">
    <property type="entry name" value="MFS"/>
</dbReference>
<evidence type="ECO:0000259" key="6">
    <source>
        <dbReference type="PROSITE" id="PS50850"/>
    </source>
</evidence>
<feature type="transmembrane region" description="Helical" evidence="5">
    <location>
        <begin position="447"/>
        <end position="466"/>
    </location>
</feature>
<keyword evidence="2 5" id="KW-0812">Transmembrane</keyword>
<reference evidence="7 8" key="1">
    <citation type="submission" date="2023-07" db="EMBL/GenBank/DDBJ databases">
        <title>Sequencing the genomes of 1000 actinobacteria strains.</title>
        <authorList>
            <person name="Klenk H.-P."/>
        </authorList>
    </citation>
    <scope>NUCLEOTIDE SEQUENCE [LARGE SCALE GENOMIC DNA]</scope>
    <source>
        <strain evidence="7 8">DSM 43749</strain>
    </source>
</reference>
<dbReference type="SUPFAM" id="SSF103473">
    <property type="entry name" value="MFS general substrate transporter"/>
    <property type="match status" value="2"/>
</dbReference>
<feature type="transmembrane region" description="Helical" evidence="5">
    <location>
        <begin position="238"/>
        <end position="259"/>
    </location>
</feature>
<dbReference type="RefSeq" id="WP_310308918.1">
    <property type="nucleotide sequence ID" value="NZ_BAAAXB010000001.1"/>
</dbReference>
<evidence type="ECO:0000256" key="2">
    <source>
        <dbReference type="ARBA" id="ARBA00022692"/>
    </source>
</evidence>
<protein>
    <submittedName>
        <fullName evidence="7">EmrB/QacA subfamily drug resistance transporter</fullName>
    </submittedName>
</protein>